<dbReference type="InterPro" id="IPR002898">
    <property type="entry name" value="MotA_ExbB_proton_chnl"/>
</dbReference>
<keyword evidence="6 10" id="KW-1133">Transmembrane helix</keyword>
<dbReference type="PANTHER" id="PTHR30625:SF15">
    <property type="entry name" value="BIOPOLYMER TRANSPORT PROTEIN EXBB"/>
    <property type="match status" value="1"/>
</dbReference>
<dbReference type="RefSeq" id="WP_114282320.1">
    <property type="nucleotide sequence ID" value="NZ_PSYR01000001.1"/>
</dbReference>
<evidence type="ECO:0000256" key="1">
    <source>
        <dbReference type="ARBA" id="ARBA00004651"/>
    </source>
</evidence>
<feature type="transmembrane region" description="Helical" evidence="10">
    <location>
        <begin position="120"/>
        <end position="146"/>
    </location>
</feature>
<keyword evidence="5 8" id="KW-0653">Protein transport</keyword>
<dbReference type="InterPro" id="IPR050790">
    <property type="entry name" value="ExbB/TolQ_transport"/>
</dbReference>
<organism evidence="12 13">
    <name type="scientific">Acidiferrobacter thiooxydans</name>
    <dbReference type="NCBI Taxonomy" id="163359"/>
    <lineage>
        <taxon>Bacteria</taxon>
        <taxon>Pseudomonadati</taxon>
        <taxon>Pseudomonadota</taxon>
        <taxon>Gammaproteobacteria</taxon>
        <taxon>Acidiferrobacterales</taxon>
        <taxon>Acidiferrobacteraceae</taxon>
        <taxon>Acidiferrobacter</taxon>
    </lineage>
</organism>
<evidence type="ECO:0000256" key="3">
    <source>
        <dbReference type="ARBA" id="ARBA00022475"/>
    </source>
</evidence>
<reference evidence="12 13" key="1">
    <citation type="submission" date="2018-02" db="EMBL/GenBank/DDBJ databases">
        <title>Insights into the biology of acidophilic members of the Acidiferrobacteraceae family derived from comparative genomic analyses.</title>
        <authorList>
            <person name="Issotta F."/>
            <person name="Thyssen C."/>
            <person name="Mena C."/>
            <person name="Moya A."/>
            <person name="Bellenberg S."/>
            <person name="Sproer C."/>
            <person name="Covarrubias P.C."/>
            <person name="Sand W."/>
            <person name="Quatrini R."/>
            <person name="Vera M."/>
        </authorList>
    </citation>
    <scope>NUCLEOTIDE SEQUENCE [LARGE SCALE GENOMIC DNA]</scope>
    <source>
        <strain evidence="13">m-1</strain>
    </source>
</reference>
<keyword evidence="7 10" id="KW-0472">Membrane</keyword>
<evidence type="ECO:0000313" key="13">
    <source>
        <dbReference type="Proteomes" id="UP000253250"/>
    </source>
</evidence>
<dbReference type="GO" id="GO:0005886">
    <property type="term" value="C:plasma membrane"/>
    <property type="evidence" value="ECO:0007669"/>
    <property type="project" value="UniProtKB-SubCell"/>
</dbReference>
<comment type="similarity">
    <text evidence="8">Belongs to the exbB/tolQ family.</text>
</comment>
<evidence type="ECO:0000256" key="9">
    <source>
        <dbReference type="SAM" id="MobiDB-lite"/>
    </source>
</evidence>
<evidence type="ECO:0000256" key="10">
    <source>
        <dbReference type="SAM" id="Phobius"/>
    </source>
</evidence>
<evidence type="ECO:0000259" key="11">
    <source>
        <dbReference type="Pfam" id="PF01618"/>
    </source>
</evidence>
<keyword evidence="3" id="KW-1003">Cell membrane</keyword>
<name>A0A368HHG6_9GAMM</name>
<feature type="transmembrane region" description="Helical" evidence="10">
    <location>
        <begin position="16"/>
        <end position="38"/>
    </location>
</feature>
<keyword evidence="2 8" id="KW-0813">Transport</keyword>
<dbReference type="OrthoDB" id="4045at2"/>
<keyword evidence="13" id="KW-1185">Reference proteome</keyword>
<evidence type="ECO:0000313" key="12">
    <source>
        <dbReference type="EMBL" id="RCN58822.1"/>
    </source>
</evidence>
<dbReference type="EMBL" id="PSYR01000001">
    <property type="protein sequence ID" value="RCN58822.1"/>
    <property type="molecule type" value="Genomic_DNA"/>
</dbReference>
<gene>
    <name evidence="12" type="ORF">C4900_03420</name>
</gene>
<evidence type="ECO:0000256" key="2">
    <source>
        <dbReference type="ARBA" id="ARBA00022448"/>
    </source>
</evidence>
<protein>
    <submittedName>
        <fullName evidence="12">MotA/TolQ/ExbB proton channel family protein</fullName>
    </submittedName>
</protein>
<evidence type="ECO:0000256" key="7">
    <source>
        <dbReference type="ARBA" id="ARBA00023136"/>
    </source>
</evidence>
<comment type="subcellular location">
    <subcellularLocation>
        <location evidence="1">Cell membrane</location>
        <topology evidence="1">Multi-pass membrane protein</topology>
    </subcellularLocation>
    <subcellularLocation>
        <location evidence="8">Membrane</location>
        <topology evidence="8">Multi-pass membrane protein</topology>
    </subcellularLocation>
</comment>
<accession>A0A368HHG6</accession>
<feature type="transmembrane region" description="Helical" evidence="10">
    <location>
        <begin position="166"/>
        <end position="187"/>
    </location>
</feature>
<proteinExistence type="inferred from homology"/>
<dbReference type="AlphaFoldDB" id="A0A368HHG6"/>
<dbReference type="GO" id="GO:0017038">
    <property type="term" value="P:protein import"/>
    <property type="evidence" value="ECO:0007669"/>
    <property type="project" value="TreeGrafter"/>
</dbReference>
<dbReference type="Pfam" id="PF01618">
    <property type="entry name" value="MotA_ExbB"/>
    <property type="match status" value="1"/>
</dbReference>
<dbReference type="Proteomes" id="UP000253250">
    <property type="component" value="Unassembled WGS sequence"/>
</dbReference>
<evidence type="ECO:0000256" key="4">
    <source>
        <dbReference type="ARBA" id="ARBA00022692"/>
    </source>
</evidence>
<feature type="region of interest" description="Disordered" evidence="9">
    <location>
        <begin position="218"/>
        <end position="238"/>
    </location>
</feature>
<dbReference type="PANTHER" id="PTHR30625">
    <property type="entry name" value="PROTEIN TOLQ"/>
    <property type="match status" value="1"/>
</dbReference>
<comment type="caution">
    <text evidence="12">The sequence shown here is derived from an EMBL/GenBank/DDBJ whole genome shotgun (WGS) entry which is preliminary data.</text>
</comment>
<evidence type="ECO:0000256" key="8">
    <source>
        <dbReference type="RuleBase" id="RU004057"/>
    </source>
</evidence>
<sequence>MVVLQYIVHLANYSDGVLYVLALVMMLEIAVIIDRLWFLRRGLRKGKEVIQDISRRGKMQRDDLKEIVERCAGLPEARLVEVAQRYFGLIHHYGSARGEAFANRLDETIFLITPTLDKRLWLLDTIVTLAPLLGLFGTIIGMFHAFSILALPGHAPTSVTAGVADALIATATGLFIAMVGLISFNAFNNAIEKIVYQLESLKILLLNRMDGAPVWPETGSVTPAPAQEGRSSAGRVMI</sequence>
<feature type="domain" description="MotA/TolQ/ExbB proton channel" evidence="11">
    <location>
        <begin position="94"/>
        <end position="199"/>
    </location>
</feature>
<keyword evidence="4 10" id="KW-0812">Transmembrane</keyword>
<evidence type="ECO:0000256" key="6">
    <source>
        <dbReference type="ARBA" id="ARBA00022989"/>
    </source>
</evidence>
<evidence type="ECO:0000256" key="5">
    <source>
        <dbReference type="ARBA" id="ARBA00022927"/>
    </source>
</evidence>